<evidence type="ECO:0000256" key="5">
    <source>
        <dbReference type="ARBA" id="ARBA00022519"/>
    </source>
</evidence>
<evidence type="ECO:0000256" key="8">
    <source>
        <dbReference type="ARBA" id="ARBA00022748"/>
    </source>
</evidence>
<feature type="transmembrane region" description="Helical" evidence="18">
    <location>
        <begin position="355"/>
        <end position="380"/>
    </location>
</feature>
<evidence type="ECO:0000256" key="6">
    <source>
        <dbReference type="ARBA" id="ARBA00022692"/>
    </source>
</evidence>
<keyword evidence="5 18" id="KW-0997">Cell inner membrane</keyword>
<evidence type="ECO:0000256" key="11">
    <source>
        <dbReference type="ARBA" id="ARBA00023002"/>
    </source>
</evidence>
<evidence type="ECO:0000256" key="2">
    <source>
        <dbReference type="ARBA" id="ARBA00007241"/>
    </source>
</evidence>
<evidence type="ECO:0000256" key="14">
    <source>
        <dbReference type="ARBA" id="ARBA00023157"/>
    </source>
</evidence>
<evidence type="ECO:0000256" key="16">
    <source>
        <dbReference type="ARBA" id="ARBA00047388"/>
    </source>
</evidence>
<keyword evidence="11 18" id="KW-0560">Oxidoreductase</keyword>
<gene>
    <name evidence="18" type="primary">dsbD</name>
    <name evidence="19" type="ordered locus">Q7A_125</name>
</gene>
<feature type="transmembrane region" description="Helical" evidence="18">
    <location>
        <begin position="239"/>
        <end position="263"/>
    </location>
</feature>
<keyword evidence="14 18" id="KW-1015">Disulfide bond</keyword>
<dbReference type="GO" id="GO:0047134">
    <property type="term" value="F:protein-disulfide reductase [NAD(P)H] activity"/>
    <property type="evidence" value="ECO:0007669"/>
    <property type="project" value="UniProtKB-UniRule"/>
</dbReference>
<dbReference type="HOGENOM" id="CLU_014657_3_0_6"/>
<proteinExistence type="inferred from homology"/>
<feature type="transmembrane region" description="Helical" evidence="18">
    <location>
        <begin position="275"/>
        <end position="295"/>
    </location>
</feature>
<dbReference type="EC" id="1.8.1.8" evidence="18"/>
<keyword evidence="8 18" id="KW-0201">Cytochrome c-type biogenesis</keyword>
<dbReference type="NCBIfam" id="NF001419">
    <property type="entry name" value="PRK00293.1"/>
    <property type="match status" value="1"/>
</dbReference>
<protein>
    <recommendedName>
        <fullName evidence="18">Thiol:disulfide interchange protein DsbD</fullName>
        <ecNumber evidence="18">1.8.1.8</ecNumber>
    </recommendedName>
    <alternativeName>
        <fullName evidence="18">Protein-disulfide reductase</fullName>
        <shortName evidence="18">Disulfide reductase</shortName>
    </alternativeName>
</protein>
<keyword evidence="3 18" id="KW-0813">Transport</keyword>
<comment type="similarity">
    <text evidence="2 18">Belongs to the thioredoxin family. DsbD subfamily.</text>
</comment>
<dbReference type="Gene3D" id="3.40.30.10">
    <property type="entry name" value="Glutaredoxin"/>
    <property type="match status" value="1"/>
</dbReference>
<evidence type="ECO:0000256" key="4">
    <source>
        <dbReference type="ARBA" id="ARBA00022475"/>
    </source>
</evidence>
<dbReference type="PANTHER" id="PTHR32234">
    <property type="entry name" value="THIOL:DISULFIDE INTERCHANGE PROTEIN DSBD"/>
    <property type="match status" value="1"/>
</dbReference>
<comment type="catalytic activity">
    <reaction evidence="17 18">
        <text>[protein]-dithiol + NADP(+) = [protein]-disulfide + NADPH + H(+)</text>
        <dbReference type="Rhea" id="RHEA:18753"/>
        <dbReference type="Rhea" id="RHEA-COMP:10593"/>
        <dbReference type="Rhea" id="RHEA-COMP:10594"/>
        <dbReference type="ChEBI" id="CHEBI:15378"/>
        <dbReference type="ChEBI" id="CHEBI:29950"/>
        <dbReference type="ChEBI" id="CHEBI:50058"/>
        <dbReference type="ChEBI" id="CHEBI:57783"/>
        <dbReference type="ChEBI" id="CHEBI:58349"/>
        <dbReference type="EC" id="1.8.1.8"/>
    </reaction>
</comment>
<evidence type="ECO:0000256" key="15">
    <source>
        <dbReference type="ARBA" id="ARBA00023284"/>
    </source>
</evidence>
<reference evidence="19 20" key="1">
    <citation type="journal article" date="2012" name="J. Bacteriol.">
        <title>Complete genome sequences of Methylophaga sp. strain JAM1 and Methylophaga sp. strain JAM7.</title>
        <authorList>
            <person name="Villeneuve C."/>
            <person name="Martineau C."/>
            <person name="Mauffrey F."/>
            <person name="Villemur R."/>
        </authorList>
    </citation>
    <scope>NUCLEOTIDE SEQUENCE [LARGE SCALE GENOMIC DNA]</scope>
    <source>
        <strain evidence="19 20">JAM1</strain>
    </source>
</reference>
<evidence type="ECO:0000256" key="9">
    <source>
        <dbReference type="ARBA" id="ARBA00022982"/>
    </source>
</evidence>
<dbReference type="GO" id="GO:0009055">
    <property type="term" value="F:electron transfer activity"/>
    <property type="evidence" value="ECO:0007669"/>
    <property type="project" value="UniProtKB-UniRule"/>
</dbReference>
<dbReference type="AlphaFoldDB" id="I1XF15"/>
<feature type="disulfide bond" description="Redox-active" evidence="18">
    <location>
        <begin position="526"/>
        <end position="529"/>
    </location>
</feature>
<dbReference type="InterPro" id="IPR036249">
    <property type="entry name" value="Thioredoxin-like_sf"/>
</dbReference>
<dbReference type="SUPFAM" id="SSF74863">
    <property type="entry name" value="Thiol:disulfide interchange protein DsbD, N-terminal domain (DsbD-alpha)"/>
    <property type="match status" value="1"/>
</dbReference>
<comment type="caution">
    <text evidence="18">Lacks conserved residue(s) required for the propagation of feature annotation.</text>
</comment>
<reference evidence="19 20" key="2">
    <citation type="journal article" date="2013" name="Int. J. Syst. Evol. Microbiol.">
        <title>Methylophaga nitratireducenticrescens sp. nov. and Methylophaga frappieri sp. nov., isolated from the biofilm of the methanol-fed denitrification system treating the seawater at the Montreal Biodome.</title>
        <authorList>
            <person name="Villeneuve C."/>
            <person name="Martineau C."/>
            <person name="Mauffrey F."/>
            <person name="Villemur R."/>
        </authorList>
    </citation>
    <scope>NUCLEOTIDE SEQUENCE [LARGE SCALE GENOMIC DNA]</scope>
    <source>
        <strain evidence="19 20">JAM1</strain>
    </source>
</reference>
<evidence type="ECO:0000256" key="18">
    <source>
        <dbReference type="HAMAP-Rule" id="MF_00399"/>
    </source>
</evidence>
<comment type="function">
    <text evidence="18">Required to facilitate the formation of correct disulfide bonds in some periplasmic proteins and for the assembly of the periplasmic c-type cytochromes. Acts by transferring electrons from cytoplasmic thioredoxin to the periplasm. This transfer involves a cascade of disulfide bond formation and reduction steps.</text>
</comment>
<dbReference type="STRING" id="754476.Q7A_125"/>
<dbReference type="SUPFAM" id="SSF52833">
    <property type="entry name" value="Thioredoxin-like"/>
    <property type="match status" value="1"/>
</dbReference>
<dbReference type="GO" id="GO:0017004">
    <property type="term" value="P:cytochrome complex assembly"/>
    <property type="evidence" value="ECO:0007669"/>
    <property type="project" value="UniProtKB-UniRule"/>
</dbReference>
<keyword evidence="13 18" id="KW-0472">Membrane</keyword>
<dbReference type="KEGG" id="mej:Q7A_125"/>
<keyword evidence="9 18" id="KW-0249">Electron transport</keyword>
<dbReference type="GO" id="GO:0005886">
    <property type="term" value="C:plasma membrane"/>
    <property type="evidence" value="ECO:0007669"/>
    <property type="project" value="UniProtKB-SubCell"/>
</dbReference>
<dbReference type="OrthoDB" id="9811036at2"/>
<evidence type="ECO:0000256" key="12">
    <source>
        <dbReference type="ARBA" id="ARBA00023027"/>
    </source>
</evidence>
<dbReference type="Pfam" id="PF00085">
    <property type="entry name" value="Thioredoxin"/>
    <property type="match status" value="1"/>
</dbReference>
<dbReference type="InterPro" id="IPR028250">
    <property type="entry name" value="DsbDN"/>
</dbReference>
<keyword evidence="10 18" id="KW-1133">Transmembrane helix</keyword>
<comment type="subcellular location">
    <subcellularLocation>
        <location evidence="1 18">Cell inner membrane</location>
        <topology evidence="1 18">Multi-pass membrane protein</topology>
    </subcellularLocation>
</comment>
<dbReference type="RefSeq" id="WP_014705360.1">
    <property type="nucleotide sequence ID" value="NC_017857.3"/>
</dbReference>
<evidence type="ECO:0000256" key="3">
    <source>
        <dbReference type="ARBA" id="ARBA00022448"/>
    </source>
</evidence>
<dbReference type="PANTHER" id="PTHR32234:SF0">
    <property type="entry name" value="THIOL:DISULFIDE INTERCHANGE PROTEIN DSBD"/>
    <property type="match status" value="1"/>
</dbReference>
<comment type="catalytic activity">
    <reaction evidence="16 18">
        <text>[protein]-dithiol + NAD(+) = [protein]-disulfide + NADH + H(+)</text>
        <dbReference type="Rhea" id="RHEA:18749"/>
        <dbReference type="Rhea" id="RHEA-COMP:10593"/>
        <dbReference type="Rhea" id="RHEA-COMP:10594"/>
        <dbReference type="ChEBI" id="CHEBI:15378"/>
        <dbReference type="ChEBI" id="CHEBI:29950"/>
        <dbReference type="ChEBI" id="CHEBI:50058"/>
        <dbReference type="ChEBI" id="CHEBI:57540"/>
        <dbReference type="ChEBI" id="CHEBI:57945"/>
        <dbReference type="EC" id="1.8.1.8"/>
    </reaction>
</comment>
<dbReference type="InterPro" id="IPR036929">
    <property type="entry name" value="DsbDN_sf"/>
</dbReference>
<feature type="disulfide bond" description="Redox-active" evidence="18">
    <location>
        <begin position="214"/>
        <end position="336"/>
    </location>
</feature>
<sequence precursor="true">MKQFLILLMLLSSFSAQARPSLLEKFGFDSADSPPEVDEAFDFEVVVTDPKTILAGWQIMEGNYLYQDKIRFEITGDDSVQLGEFTLPGGDMKNDAYFGLSEVYTSDVQINLPLIRTQSDSTSITLTAHYQGCSETFGICYPPTRKTFDLELPAITAASESATIDVQTTAPASLQSSTPVSQQDEISQRLQNDNLLQILLGFLGLGLLLAFTPCVFPMIPILSGIIVGQGEHITTRRAFILSLTYVLAMSVTYTVAGVLTGLLGGNLQAMLQNPWVISGFVGILILLALSMFGFYELQLPHGLQQRLHQLSHRQQGGTLAGVVLMGLLSGLIVGPCLAPPLAGALLFISQHADPVLGGAALFAMSMGMGIPLLIIGTSAGTLLPKAGRWMENIKAFFGVMLIALAIWMLDRILPGWAILFMSGALLVMTAVYLGALNNLPIEATGWQKFWKGLGLLSLITGALMLIGSASGGQSILQPLHKLSLFPDTTVARPALQFTYVKSLEELQTQLEQSNQPVMLDFYADWCTDCKNMEQTTFRDAEVISTLQNFTLLKVDLTDNTDAHQALLKSLRVFGPPSMLFFDENAQESAEHRLVGHVSAAQLNAHLADFQAR</sequence>
<evidence type="ECO:0000256" key="1">
    <source>
        <dbReference type="ARBA" id="ARBA00004429"/>
    </source>
</evidence>
<feature type="transmembrane region" description="Helical" evidence="18">
    <location>
        <begin position="316"/>
        <end position="349"/>
    </location>
</feature>
<feature type="transmembrane region" description="Helical" evidence="18">
    <location>
        <begin position="449"/>
        <end position="469"/>
    </location>
</feature>
<feature type="transmembrane region" description="Helical" evidence="18">
    <location>
        <begin position="415"/>
        <end position="437"/>
    </location>
</feature>
<evidence type="ECO:0000313" key="19">
    <source>
        <dbReference type="EMBL" id="AFI82984.1"/>
    </source>
</evidence>
<keyword evidence="12 18" id="KW-0520">NAD</keyword>
<dbReference type="HAMAP" id="MF_00399">
    <property type="entry name" value="DbsD"/>
    <property type="match status" value="1"/>
</dbReference>
<evidence type="ECO:0000256" key="10">
    <source>
        <dbReference type="ARBA" id="ARBA00022989"/>
    </source>
</evidence>
<dbReference type="CDD" id="cd02953">
    <property type="entry name" value="DsbDgamma"/>
    <property type="match status" value="1"/>
</dbReference>
<feature type="signal peptide" evidence="18">
    <location>
        <begin position="1"/>
        <end position="18"/>
    </location>
</feature>
<dbReference type="Gene3D" id="2.60.40.1250">
    <property type="entry name" value="Thiol:disulfide interchange protein DsbD, N-terminal domain"/>
    <property type="match status" value="1"/>
</dbReference>
<evidence type="ECO:0000256" key="7">
    <source>
        <dbReference type="ARBA" id="ARBA00022729"/>
    </source>
</evidence>
<keyword evidence="4 18" id="KW-1003">Cell membrane</keyword>
<organism evidence="19 20">
    <name type="scientific">Methylophaga nitratireducenticrescens</name>
    <dbReference type="NCBI Taxonomy" id="754476"/>
    <lineage>
        <taxon>Bacteria</taxon>
        <taxon>Pseudomonadati</taxon>
        <taxon>Pseudomonadota</taxon>
        <taxon>Gammaproteobacteria</taxon>
        <taxon>Thiotrichales</taxon>
        <taxon>Piscirickettsiaceae</taxon>
        <taxon>Methylophaga</taxon>
    </lineage>
</organism>
<feature type="transmembrane region" description="Helical" evidence="18">
    <location>
        <begin position="198"/>
        <end position="227"/>
    </location>
</feature>
<keyword evidence="20" id="KW-1185">Reference proteome</keyword>
<dbReference type="PROSITE" id="PS51352">
    <property type="entry name" value="THIOREDOXIN_2"/>
    <property type="match status" value="1"/>
</dbReference>
<evidence type="ECO:0000256" key="17">
    <source>
        <dbReference type="ARBA" id="ARBA00047804"/>
    </source>
</evidence>
<accession>I1XF15</accession>
<dbReference type="GO" id="GO:0045454">
    <property type="term" value="P:cell redox homeostasis"/>
    <property type="evidence" value="ECO:0007669"/>
    <property type="project" value="TreeGrafter"/>
</dbReference>
<keyword evidence="7 18" id="KW-0732">Signal</keyword>
<dbReference type="Proteomes" id="UP000009144">
    <property type="component" value="Chromosome"/>
</dbReference>
<dbReference type="InterPro" id="IPR013766">
    <property type="entry name" value="Thioredoxin_domain"/>
</dbReference>
<dbReference type="InterPro" id="IPR003834">
    <property type="entry name" value="Cyt_c_assmbl_TM_dom"/>
</dbReference>
<dbReference type="InterPro" id="IPR035671">
    <property type="entry name" value="DsbD_gamma"/>
</dbReference>
<name>I1XF15_METNJ</name>
<keyword evidence="6 18" id="KW-0812">Transmembrane</keyword>
<dbReference type="EMBL" id="CP003390">
    <property type="protein sequence ID" value="AFI82984.1"/>
    <property type="molecule type" value="Genomic_DNA"/>
</dbReference>
<feature type="chain" id="PRO_5015205987" description="Thiol:disulfide interchange protein DsbD" evidence="18">
    <location>
        <begin position="19"/>
        <end position="612"/>
    </location>
</feature>
<feature type="transmembrane region" description="Helical" evidence="18">
    <location>
        <begin position="392"/>
        <end position="409"/>
    </location>
</feature>
<dbReference type="InterPro" id="IPR022910">
    <property type="entry name" value="Thiol_diS_interchange_DbsD"/>
</dbReference>
<evidence type="ECO:0000256" key="13">
    <source>
        <dbReference type="ARBA" id="ARBA00023136"/>
    </source>
</evidence>
<dbReference type="Pfam" id="PF11412">
    <property type="entry name" value="DsbD_N"/>
    <property type="match status" value="1"/>
</dbReference>
<dbReference type="eggNOG" id="COG4232">
    <property type="taxonomic scope" value="Bacteria"/>
</dbReference>
<dbReference type="PATRIC" id="fig|754476.3.peg.124"/>
<dbReference type="Pfam" id="PF02683">
    <property type="entry name" value="DsbD_TM"/>
    <property type="match status" value="1"/>
</dbReference>
<evidence type="ECO:0000313" key="20">
    <source>
        <dbReference type="Proteomes" id="UP000009144"/>
    </source>
</evidence>
<keyword evidence="15 18" id="KW-0676">Redox-active center</keyword>